<gene>
    <name evidence="9" type="ORF">LKD71_15175</name>
</gene>
<keyword evidence="4" id="KW-0479">Metal-binding</keyword>
<dbReference type="GO" id="GO:0008270">
    <property type="term" value="F:zinc ion binding"/>
    <property type="evidence" value="ECO:0007669"/>
    <property type="project" value="InterPro"/>
</dbReference>
<dbReference type="SUPFAM" id="SSF55031">
    <property type="entry name" value="Bacterial exopeptidase dimerisation domain"/>
    <property type="match status" value="1"/>
</dbReference>
<organism evidence="9 10">
    <name type="scientific">Fusicatenibacter faecihominis</name>
    <dbReference type="NCBI Taxonomy" id="2881276"/>
    <lineage>
        <taxon>Bacteria</taxon>
        <taxon>Bacillati</taxon>
        <taxon>Bacillota</taxon>
        <taxon>Clostridia</taxon>
        <taxon>Lachnospirales</taxon>
        <taxon>Lachnospiraceae</taxon>
        <taxon>Fusicatenibacter</taxon>
    </lineage>
</organism>
<dbReference type="NCBIfam" id="TIGR01887">
    <property type="entry name" value="dipeptidaselike"/>
    <property type="match status" value="1"/>
</dbReference>
<sequence length="457" mass="49694">MKFGHEILKYRDDILRDLAKLIAVPSVCTHPLPGKPFGEAPAQALECILSMAKNMGFETENTDNYAGAVYYGTGTEYVDVLTHVDVVPAGDGWDTDPFQMVIKDGMAYGRGVSDDKGAAIVALYCLKALKDAGIQGKYVLRTVFGSGEEIASDDLDRFYTKHPYPVMGFTPDCGYGICQCEKGILRLDFHTEKGQGSCVREFQAGLAVNAVPAKATAKICCTEEQHQKLASLADQEHFKLSREGEITTILSLGTASHGAQPELGFNAASNLICLLFEVFSAEETGPLLAFLHRHIGIETEGTSLGIALSDEPSGKLSLNLGILEISETAAHASVDIRYPVTKDYQWIFETAAKAAAAFGLETTIPNRVDPLYIPEDQPLIQRLKEAYESATGEPCVLYSTGGGTYARHTNNRAVGFGPEFPGTIDNHAHNCNEQISLENFFTHAQICLEAMYLLFTK</sequence>
<keyword evidence="3" id="KW-0645">Protease</keyword>
<accession>A0AAE3DV78</accession>
<dbReference type="InterPro" id="IPR050072">
    <property type="entry name" value="Peptidase_M20A"/>
</dbReference>
<dbReference type="InterPro" id="IPR036264">
    <property type="entry name" value="Bact_exopeptidase_dim_dom"/>
</dbReference>
<comment type="cofactor">
    <cofactor evidence="1">
        <name>Zn(2+)</name>
        <dbReference type="ChEBI" id="CHEBI:29105"/>
    </cofactor>
</comment>
<dbReference type="GO" id="GO:0006526">
    <property type="term" value="P:L-arginine biosynthetic process"/>
    <property type="evidence" value="ECO:0007669"/>
    <property type="project" value="TreeGrafter"/>
</dbReference>
<keyword evidence="5 9" id="KW-0378">Hydrolase</keyword>
<dbReference type="InterPro" id="IPR010964">
    <property type="entry name" value="M20A_pepV-rel"/>
</dbReference>
<dbReference type="PANTHER" id="PTHR43808">
    <property type="entry name" value="ACETYLORNITHINE DEACETYLASE"/>
    <property type="match status" value="1"/>
</dbReference>
<dbReference type="GO" id="GO:0008777">
    <property type="term" value="F:acetylornithine deacetylase activity"/>
    <property type="evidence" value="ECO:0007669"/>
    <property type="project" value="TreeGrafter"/>
</dbReference>
<evidence type="ECO:0000256" key="1">
    <source>
        <dbReference type="ARBA" id="ARBA00001947"/>
    </source>
</evidence>
<dbReference type="Gene3D" id="3.30.70.360">
    <property type="match status" value="2"/>
</dbReference>
<name>A0AAE3DV78_9FIRM</name>
<dbReference type="GO" id="GO:0008237">
    <property type="term" value="F:metallopeptidase activity"/>
    <property type="evidence" value="ECO:0007669"/>
    <property type="project" value="UniProtKB-KW"/>
</dbReference>
<dbReference type="EC" id="3.4.13.-" evidence="9"/>
<dbReference type="PANTHER" id="PTHR43808:SF31">
    <property type="entry name" value="N-ACETYL-L-CITRULLINE DEACETYLASE"/>
    <property type="match status" value="1"/>
</dbReference>
<evidence type="ECO:0000256" key="2">
    <source>
        <dbReference type="ARBA" id="ARBA00006247"/>
    </source>
</evidence>
<evidence type="ECO:0000256" key="4">
    <source>
        <dbReference type="ARBA" id="ARBA00022723"/>
    </source>
</evidence>
<keyword evidence="7 9" id="KW-0224">Dipeptidase</keyword>
<dbReference type="EMBL" id="JAJEPR010000038">
    <property type="protein sequence ID" value="MCC2191118.1"/>
    <property type="molecule type" value="Genomic_DNA"/>
</dbReference>
<dbReference type="GO" id="GO:0006508">
    <property type="term" value="P:proteolysis"/>
    <property type="evidence" value="ECO:0007669"/>
    <property type="project" value="UniProtKB-KW"/>
</dbReference>
<keyword evidence="8" id="KW-0482">Metalloprotease</keyword>
<dbReference type="Pfam" id="PF01546">
    <property type="entry name" value="Peptidase_M20"/>
    <property type="match status" value="1"/>
</dbReference>
<dbReference type="Proteomes" id="UP001197875">
    <property type="component" value="Unassembled WGS sequence"/>
</dbReference>
<evidence type="ECO:0000256" key="5">
    <source>
        <dbReference type="ARBA" id="ARBA00022801"/>
    </source>
</evidence>
<dbReference type="Gene3D" id="3.40.630.10">
    <property type="entry name" value="Zn peptidases"/>
    <property type="match status" value="1"/>
</dbReference>
<comment type="similarity">
    <text evidence="2">Belongs to the peptidase M20A family.</text>
</comment>
<evidence type="ECO:0000256" key="8">
    <source>
        <dbReference type="ARBA" id="ARBA00023049"/>
    </source>
</evidence>
<proteinExistence type="inferred from homology"/>
<keyword evidence="6" id="KW-0862">Zinc</keyword>
<evidence type="ECO:0000256" key="7">
    <source>
        <dbReference type="ARBA" id="ARBA00022997"/>
    </source>
</evidence>
<reference evidence="9 10" key="1">
    <citation type="submission" date="2021-10" db="EMBL/GenBank/DDBJ databases">
        <title>Anaerobic single-cell dispensing facilitates the cultivation of human gut bacteria.</title>
        <authorList>
            <person name="Afrizal A."/>
        </authorList>
    </citation>
    <scope>NUCLEOTIDE SEQUENCE [LARGE SCALE GENOMIC DNA]</scope>
    <source>
        <strain evidence="9 10">CLA-AA-H277</strain>
    </source>
</reference>
<dbReference type="InterPro" id="IPR002933">
    <property type="entry name" value="Peptidase_M20"/>
</dbReference>
<comment type="caution">
    <text evidence="9">The sequence shown here is derived from an EMBL/GenBank/DDBJ whole genome shotgun (WGS) entry which is preliminary data.</text>
</comment>
<protein>
    <submittedName>
        <fullName evidence="9">Sapep family Mn(2+)-dependent dipeptidase</fullName>
        <ecNumber evidence="9">3.4.13.-</ecNumber>
    </submittedName>
</protein>
<evidence type="ECO:0000313" key="9">
    <source>
        <dbReference type="EMBL" id="MCC2191118.1"/>
    </source>
</evidence>
<dbReference type="GO" id="GO:0016805">
    <property type="term" value="F:dipeptidase activity"/>
    <property type="evidence" value="ECO:0007669"/>
    <property type="project" value="UniProtKB-KW"/>
</dbReference>
<evidence type="ECO:0000313" key="10">
    <source>
        <dbReference type="Proteomes" id="UP001197875"/>
    </source>
</evidence>
<dbReference type="SUPFAM" id="SSF53187">
    <property type="entry name" value="Zn-dependent exopeptidases"/>
    <property type="match status" value="1"/>
</dbReference>
<dbReference type="AlphaFoldDB" id="A0AAE3DV78"/>
<keyword evidence="10" id="KW-1185">Reference proteome</keyword>
<evidence type="ECO:0000256" key="6">
    <source>
        <dbReference type="ARBA" id="ARBA00022833"/>
    </source>
</evidence>
<evidence type="ECO:0000256" key="3">
    <source>
        <dbReference type="ARBA" id="ARBA00022670"/>
    </source>
</evidence>
<dbReference type="RefSeq" id="WP_227616088.1">
    <property type="nucleotide sequence ID" value="NZ_JAJEPR010000038.1"/>
</dbReference>